<keyword evidence="3" id="KW-1185">Reference proteome</keyword>
<feature type="transmembrane region" description="Helical" evidence="1">
    <location>
        <begin position="146"/>
        <end position="165"/>
    </location>
</feature>
<dbReference type="RefSeq" id="WP_379015811.1">
    <property type="nucleotide sequence ID" value="NZ_JBHSDC010000031.1"/>
</dbReference>
<dbReference type="EMBL" id="JBHSDC010000031">
    <property type="protein sequence ID" value="MFC4233503.1"/>
    <property type="molecule type" value="Genomic_DNA"/>
</dbReference>
<protein>
    <submittedName>
        <fullName evidence="2">Pr6Pr family membrane protein</fullName>
    </submittedName>
</protein>
<feature type="transmembrane region" description="Helical" evidence="1">
    <location>
        <begin position="185"/>
        <end position="206"/>
    </location>
</feature>
<keyword evidence="1" id="KW-0812">Transmembrane</keyword>
<feature type="transmembrane region" description="Helical" evidence="1">
    <location>
        <begin position="12"/>
        <end position="31"/>
    </location>
</feature>
<evidence type="ECO:0000256" key="1">
    <source>
        <dbReference type="SAM" id="Phobius"/>
    </source>
</evidence>
<evidence type="ECO:0000313" key="2">
    <source>
        <dbReference type="EMBL" id="MFC4233503.1"/>
    </source>
</evidence>
<evidence type="ECO:0000313" key="3">
    <source>
        <dbReference type="Proteomes" id="UP001595906"/>
    </source>
</evidence>
<feature type="transmembrane region" description="Helical" evidence="1">
    <location>
        <begin position="78"/>
        <end position="98"/>
    </location>
</feature>
<feature type="transmembrane region" description="Helical" evidence="1">
    <location>
        <begin position="43"/>
        <end position="66"/>
    </location>
</feature>
<feature type="transmembrane region" description="Helical" evidence="1">
    <location>
        <begin position="118"/>
        <end position="134"/>
    </location>
</feature>
<organism evidence="2 3">
    <name type="scientific">Parasediminibacterium paludis</name>
    <dbReference type="NCBI Taxonomy" id="908966"/>
    <lineage>
        <taxon>Bacteria</taxon>
        <taxon>Pseudomonadati</taxon>
        <taxon>Bacteroidota</taxon>
        <taxon>Chitinophagia</taxon>
        <taxon>Chitinophagales</taxon>
        <taxon>Chitinophagaceae</taxon>
        <taxon>Parasediminibacterium</taxon>
    </lineage>
</organism>
<name>A0ABV8PZH1_9BACT</name>
<proteinExistence type="predicted"/>
<reference evidence="3" key="1">
    <citation type="journal article" date="2019" name="Int. J. Syst. Evol. Microbiol.">
        <title>The Global Catalogue of Microorganisms (GCM) 10K type strain sequencing project: providing services to taxonomists for standard genome sequencing and annotation.</title>
        <authorList>
            <consortium name="The Broad Institute Genomics Platform"/>
            <consortium name="The Broad Institute Genome Sequencing Center for Infectious Disease"/>
            <person name="Wu L."/>
            <person name="Ma J."/>
        </authorList>
    </citation>
    <scope>NUCLEOTIDE SEQUENCE [LARGE SCALE GENOMIC DNA]</scope>
    <source>
        <strain evidence="3">CECT 8010</strain>
    </source>
</reference>
<sequence>MSLSRSSKAYQICIVAGAAITWLAVIAQLYLNIQNRVLSLPQTIIKFASYFTIQTNILVAVCFTCVALKPNGKLGKYFLRPQVASAITVYIFVVGLVYNTVLRWQWSPKGLQLVVDNLLHVVTPIWFLVYWALFVPKAFLQNKNVWAWLIYPLVYCFYILIRGAITNRYPYFFVDASKYTYSQVFINIAVLVLVFLGLSFLLVVLAKRLYKKTTL</sequence>
<gene>
    <name evidence="2" type="ORF">ACFOW1_16500</name>
</gene>
<dbReference type="InterPro" id="IPR049713">
    <property type="entry name" value="Pr6Pr-like"/>
</dbReference>
<dbReference type="NCBIfam" id="NF038065">
    <property type="entry name" value="Pr6Pr"/>
    <property type="match status" value="1"/>
</dbReference>
<dbReference type="Proteomes" id="UP001595906">
    <property type="component" value="Unassembled WGS sequence"/>
</dbReference>
<keyword evidence="1" id="KW-0472">Membrane</keyword>
<accession>A0ABV8PZH1</accession>
<comment type="caution">
    <text evidence="2">The sequence shown here is derived from an EMBL/GenBank/DDBJ whole genome shotgun (WGS) entry which is preliminary data.</text>
</comment>
<keyword evidence="1" id="KW-1133">Transmembrane helix</keyword>